<proteinExistence type="predicted"/>
<sequence>MNSKFAKLLFPTVAGTVIGFSTILASFGTAFALQSTVITSPVKQAISNVVLYLQDSSGSFIKVKIDNFSALPETKTYNPTSVLQKYPSYTLVAYTVKAGNNKGSGMGSGEGELVIIGSGIKQSQLPTYNTSDANTYQYKAVYSSSTVSSSTTNTNTTSTSPAFSSDTTTSNSSTDKVSTSTNTVSPETSASIQTSTVSESTVVSSETGGNTQSPPANESPFISSNNAQTTKPVSVPEPGTITAIALFGLGGLFTKKKLTSSSK</sequence>
<comment type="caution">
    <text evidence="2">The sequence shown here is derived from an EMBL/GenBank/DDBJ whole genome shotgun (WGS) entry which is preliminary data.</text>
</comment>
<dbReference type="Proteomes" id="UP000623440">
    <property type="component" value="Unassembled WGS sequence"/>
</dbReference>
<dbReference type="EMBL" id="JACJSI010000010">
    <property type="protein sequence ID" value="MBD2529563.1"/>
    <property type="molecule type" value="Genomic_DNA"/>
</dbReference>
<protein>
    <recommendedName>
        <fullName evidence="4">PEP-CTERM protein-sorting domain-containing protein</fullName>
    </recommendedName>
</protein>
<reference evidence="2 3" key="1">
    <citation type="journal article" date="2020" name="ISME J.">
        <title>Comparative genomics reveals insights into cyanobacterial evolution and habitat adaptation.</title>
        <authorList>
            <person name="Chen M.Y."/>
            <person name="Teng W.K."/>
            <person name="Zhao L."/>
            <person name="Hu C.X."/>
            <person name="Zhou Y.K."/>
            <person name="Han B.P."/>
            <person name="Song L.R."/>
            <person name="Shu W.S."/>
        </authorList>
    </citation>
    <scope>NUCLEOTIDE SEQUENCE [LARGE SCALE GENOMIC DNA]</scope>
    <source>
        <strain evidence="2 3">FACHB-838</strain>
    </source>
</reference>
<evidence type="ECO:0008006" key="4">
    <source>
        <dbReference type="Google" id="ProtNLM"/>
    </source>
</evidence>
<accession>A0ABR8DKN0</accession>
<feature type="compositionally biased region" description="Low complexity" evidence="1">
    <location>
        <begin position="194"/>
        <end position="207"/>
    </location>
</feature>
<dbReference type="RefSeq" id="WP_190940146.1">
    <property type="nucleotide sequence ID" value="NZ_JACJSI010000010.1"/>
</dbReference>
<keyword evidence="3" id="KW-1185">Reference proteome</keyword>
<feature type="compositionally biased region" description="Polar residues" evidence="1">
    <location>
        <begin position="208"/>
        <end position="232"/>
    </location>
</feature>
<feature type="region of interest" description="Disordered" evidence="1">
    <location>
        <begin position="147"/>
        <end position="236"/>
    </location>
</feature>
<organism evidence="2 3">
    <name type="scientific">Nostoc flagelliforme FACHB-838</name>
    <dbReference type="NCBI Taxonomy" id="2692904"/>
    <lineage>
        <taxon>Bacteria</taxon>
        <taxon>Bacillati</taxon>
        <taxon>Cyanobacteriota</taxon>
        <taxon>Cyanophyceae</taxon>
        <taxon>Nostocales</taxon>
        <taxon>Nostocaceae</taxon>
        <taxon>Nostoc</taxon>
    </lineage>
</organism>
<feature type="compositionally biased region" description="Low complexity" evidence="1">
    <location>
        <begin position="147"/>
        <end position="185"/>
    </location>
</feature>
<gene>
    <name evidence="2" type="ORF">H6G97_08250</name>
</gene>
<evidence type="ECO:0000313" key="3">
    <source>
        <dbReference type="Proteomes" id="UP000623440"/>
    </source>
</evidence>
<evidence type="ECO:0000256" key="1">
    <source>
        <dbReference type="SAM" id="MobiDB-lite"/>
    </source>
</evidence>
<evidence type="ECO:0000313" key="2">
    <source>
        <dbReference type="EMBL" id="MBD2529563.1"/>
    </source>
</evidence>
<name>A0ABR8DKN0_9NOSO</name>